<feature type="region of interest" description="Disordered" evidence="5">
    <location>
        <begin position="238"/>
        <end position="265"/>
    </location>
</feature>
<dbReference type="GeneID" id="303296277"/>
<dbReference type="Pfam" id="PF05901">
    <property type="entry name" value="Excalibur"/>
    <property type="match status" value="1"/>
</dbReference>
<evidence type="ECO:0000259" key="7">
    <source>
        <dbReference type="SMART" id="SM00894"/>
    </source>
</evidence>
<feature type="region of interest" description="Disordered" evidence="5">
    <location>
        <begin position="416"/>
        <end position="521"/>
    </location>
</feature>
<organism evidence="8 9">
    <name type="scientific">Brachybacterium tyrofermentans</name>
    <dbReference type="NCBI Taxonomy" id="47848"/>
    <lineage>
        <taxon>Bacteria</taxon>
        <taxon>Bacillati</taxon>
        <taxon>Actinomycetota</taxon>
        <taxon>Actinomycetes</taxon>
        <taxon>Micrococcales</taxon>
        <taxon>Dermabacteraceae</taxon>
        <taxon>Brachybacterium</taxon>
    </lineage>
</organism>
<evidence type="ECO:0000256" key="3">
    <source>
        <dbReference type="ARBA" id="ARBA00022989"/>
    </source>
</evidence>
<dbReference type="Pfam" id="PF07510">
    <property type="entry name" value="GmrSD_C"/>
    <property type="match status" value="1"/>
</dbReference>
<keyword evidence="2 6" id="KW-0812">Transmembrane</keyword>
<feature type="domain" description="Excalibur calcium-binding" evidence="7">
    <location>
        <begin position="485"/>
        <end position="521"/>
    </location>
</feature>
<keyword evidence="4 6" id="KW-0472">Membrane</keyword>
<feature type="transmembrane region" description="Helical" evidence="6">
    <location>
        <begin position="133"/>
        <end position="152"/>
    </location>
</feature>
<dbReference type="PANTHER" id="PTHR24094">
    <property type="entry name" value="SECRETED PROTEIN"/>
    <property type="match status" value="1"/>
</dbReference>
<evidence type="ECO:0000256" key="6">
    <source>
        <dbReference type="SAM" id="Phobius"/>
    </source>
</evidence>
<feature type="region of interest" description="Disordered" evidence="5">
    <location>
        <begin position="1"/>
        <end position="55"/>
    </location>
</feature>
<evidence type="ECO:0000256" key="1">
    <source>
        <dbReference type="ARBA" id="ARBA00004141"/>
    </source>
</evidence>
<evidence type="ECO:0000313" key="9">
    <source>
        <dbReference type="Proteomes" id="UP001595937"/>
    </source>
</evidence>
<accession>A0ABW0FFJ9</accession>
<feature type="compositionally biased region" description="Basic and acidic residues" evidence="5">
    <location>
        <begin position="46"/>
        <end position="55"/>
    </location>
</feature>
<feature type="compositionally biased region" description="Pro residues" evidence="5">
    <location>
        <begin position="1"/>
        <end position="11"/>
    </location>
</feature>
<comment type="subcellular location">
    <subcellularLocation>
        <location evidence="1">Membrane</location>
        <topology evidence="1">Multi-pass membrane protein</topology>
    </subcellularLocation>
</comment>
<protein>
    <submittedName>
        <fullName evidence="8">DUF1524 domain-containing protein</fullName>
    </submittedName>
</protein>
<feature type="compositionally biased region" description="Basic and acidic residues" evidence="5">
    <location>
        <begin position="510"/>
        <end position="521"/>
    </location>
</feature>
<reference evidence="9" key="1">
    <citation type="journal article" date="2019" name="Int. J. Syst. Evol. Microbiol.">
        <title>The Global Catalogue of Microorganisms (GCM) 10K type strain sequencing project: providing services to taxonomists for standard genome sequencing and annotation.</title>
        <authorList>
            <consortium name="The Broad Institute Genomics Platform"/>
            <consortium name="The Broad Institute Genome Sequencing Center for Infectious Disease"/>
            <person name="Wu L."/>
            <person name="Ma J."/>
        </authorList>
    </citation>
    <scope>NUCLEOTIDE SEQUENCE [LARGE SCALE GENOMIC DNA]</scope>
    <source>
        <strain evidence="9">CGMCC 1.16455</strain>
    </source>
</reference>
<dbReference type="EMBL" id="JBHSLN010000025">
    <property type="protein sequence ID" value="MFC5298182.1"/>
    <property type="molecule type" value="Genomic_DNA"/>
</dbReference>
<evidence type="ECO:0000313" key="8">
    <source>
        <dbReference type="EMBL" id="MFC5298182.1"/>
    </source>
</evidence>
<feature type="compositionally biased region" description="Low complexity" evidence="5">
    <location>
        <begin position="12"/>
        <end position="21"/>
    </location>
</feature>
<evidence type="ECO:0000256" key="2">
    <source>
        <dbReference type="ARBA" id="ARBA00022692"/>
    </source>
</evidence>
<evidence type="ECO:0000256" key="4">
    <source>
        <dbReference type="ARBA" id="ARBA00023136"/>
    </source>
</evidence>
<comment type="caution">
    <text evidence="8">The sequence shown here is derived from an EMBL/GenBank/DDBJ whole genome shotgun (WGS) entry which is preliminary data.</text>
</comment>
<dbReference type="Pfam" id="PF05154">
    <property type="entry name" value="TM2"/>
    <property type="match status" value="1"/>
</dbReference>
<proteinExistence type="predicted"/>
<gene>
    <name evidence="8" type="ORF">ACFPK8_11725</name>
</gene>
<dbReference type="SMART" id="SM00894">
    <property type="entry name" value="Excalibur"/>
    <property type="match status" value="1"/>
</dbReference>
<dbReference type="Proteomes" id="UP001595937">
    <property type="component" value="Unassembled WGS sequence"/>
</dbReference>
<feature type="compositionally biased region" description="Low complexity" evidence="5">
    <location>
        <begin position="461"/>
        <end position="477"/>
    </location>
</feature>
<dbReference type="InterPro" id="IPR007829">
    <property type="entry name" value="TM2"/>
</dbReference>
<dbReference type="InterPro" id="IPR008613">
    <property type="entry name" value="Excalibur_Ca-bd_domain"/>
</dbReference>
<feature type="compositionally biased region" description="Pro residues" evidence="5">
    <location>
        <begin position="208"/>
        <end position="221"/>
    </location>
</feature>
<dbReference type="PANTHER" id="PTHR24094:SF15">
    <property type="entry name" value="AMP-DEPENDENT SYNTHETASE_LIGASE DOMAIN-CONTAINING PROTEIN-RELATED"/>
    <property type="match status" value="1"/>
</dbReference>
<sequence>MPIDHPAPQPPSGGQSWPSAPRFGQPQDPSLPQGLPGAHGAPGSHGFREPQRPRPEPGKNYAVAWALSLFLGVWGVDRFYLGRWKTGLLKFLTMGGLFLWYLIDLVLLLTGTVKDAKGRPLQQYDTVKWPSRVISGVVAVSFVALVGIAGSIDAPAPPPSDGVAAGAAAEAGQQEGQQAPAETPTQADDAASAEPSEEPTTEAAPTTTPAPEPTTPEPSPTPETVEAADGTALAMLAGLDEKGRAPKTDYDRDSFGWRNDVDRNGCDTRNDILRRDLHQITLKGGTNGCVVQLGTLESPYSGDTVDFDRANSTIDIDHVVALSDAWQTGAAQWDEDTRVAFANDPLNLLAVESGLNRQKSDGDAATWLPPKKDYRCEYVSRQIAVKDKYELWVKPAEADAMRGVLADCDGFAAIEDDGTVPAAGEGDVVGTWEEPAPEPEPEAAPAPEPEPAPAPTKPATGGSSSSGDSSSNKDSGSSSGGGSTYYKNCDAVRAAGAAPIHAGDPGYSSKLDRDGDGVGCE</sequence>
<feature type="compositionally biased region" description="Pro residues" evidence="5">
    <location>
        <begin position="442"/>
        <end position="456"/>
    </location>
</feature>
<dbReference type="InterPro" id="IPR011089">
    <property type="entry name" value="GmrSD_C"/>
</dbReference>
<keyword evidence="9" id="KW-1185">Reference proteome</keyword>
<feature type="transmembrane region" description="Helical" evidence="6">
    <location>
        <begin position="87"/>
        <end position="112"/>
    </location>
</feature>
<feature type="compositionally biased region" description="Basic and acidic residues" evidence="5">
    <location>
        <begin position="239"/>
        <end position="265"/>
    </location>
</feature>
<keyword evidence="3 6" id="KW-1133">Transmembrane helix</keyword>
<evidence type="ECO:0000256" key="5">
    <source>
        <dbReference type="SAM" id="MobiDB-lite"/>
    </source>
</evidence>
<feature type="transmembrane region" description="Helical" evidence="6">
    <location>
        <begin position="61"/>
        <end position="81"/>
    </location>
</feature>
<dbReference type="RefSeq" id="WP_343922591.1">
    <property type="nucleotide sequence ID" value="NZ_BAAAIR010000016.1"/>
</dbReference>
<name>A0ABW0FFJ9_9MICO</name>
<feature type="compositionally biased region" description="Low complexity" evidence="5">
    <location>
        <begin position="161"/>
        <end position="182"/>
    </location>
</feature>
<feature type="region of interest" description="Disordered" evidence="5">
    <location>
        <begin position="157"/>
        <end position="225"/>
    </location>
</feature>